<reference evidence="3 4" key="1">
    <citation type="submission" date="2019-11" db="EMBL/GenBank/DDBJ databases">
        <title>Whole Genome Sequencing and Comparative Genomic Analyses of Lysinibacillus pakistanensis LZH-9, a Halotolerant Strain with Excellent COD Removal Capability.</title>
        <authorList>
            <person name="Zhou H."/>
        </authorList>
    </citation>
    <scope>NUCLEOTIDE SEQUENCE [LARGE SCALE GENOMIC DNA]</scope>
    <source>
        <strain evidence="3 4">LZH-9</strain>
    </source>
</reference>
<evidence type="ECO:0000313" key="4">
    <source>
        <dbReference type="Proteomes" id="UP000373269"/>
    </source>
</evidence>
<dbReference type="PANTHER" id="PTHR36834">
    <property type="entry name" value="MEMBRANE PROTEIN-RELATED"/>
    <property type="match status" value="1"/>
</dbReference>
<feature type="transmembrane region" description="Helical" evidence="1">
    <location>
        <begin position="138"/>
        <end position="155"/>
    </location>
</feature>
<keyword evidence="1" id="KW-1133">Transmembrane helix</keyword>
<dbReference type="InterPro" id="IPR006976">
    <property type="entry name" value="VanZ-like"/>
</dbReference>
<dbReference type="EMBL" id="CP045835">
    <property type="protein sequence ID" value="QGG53905.1"/>
    <property type="molecule type" value="Genomic_DNA"/>
</dbReference>
<dbReference type="PANTHER" id="PTHR36834:SF1">
    <property type="entry name" value="INTEGRAL MEMBRANE PROTEIN"/>
    <property type="match status" value="1"/>
</dbReference>
<keyword evidence="1" id="KW-0812">Transmembrane</keyword>
<organism evidence="3 4">
    <name type="scientific">Lysinibacillus pakistanensis</name>
    <dbReference type="NCBI Taxonomy" id="759811"/>
    <lineage>
        <taxon>Bacteria</taxon>
        <taxon>Bacillati</taxon>
        <taxon>Bacillota</taxon>
        <taxon>Bacilli</taxon>
        <taxon>Bacillales</taxon>
        <taxon>Bacillaceae</taxon>
        <taxon>Lysinibacillus</taxon>
    </lineage>
</organism>
<feature type="transmembrane region" description="Helical" evidence="1">
    <location>
        <begin position="19"/>
        <end position="40"/>
    </location>
</feature>
<proteinExistence type="predicted"/>
<feature type="transmembrane region" description="Helical" evidence="1">
    <location>
        <begin position="162"/>
        <end position="186"/>
    </location>
</feature>
<protein>
    <submittedName>
        <fullName evidence="3">VanZ family protein</fullName>
    </submittedName>
</protein>
<keyword evidence="4" id="KW-1185">Reference proteome</keyword>
<dbReference type="Pfam" id="PF04892">
    <property type="entry name" value="VanZ"/>
    <property type="match status" value="1"/>
</dbReference>
<gene>
    <name evidence="3" type="ORF">GDS87_11035</name>
</gene>
<name>A0ABX6DKA5_9BACI</name>
<feature type="transmembrane region" description="Helical" evidence="1">
    <location>
        <begin position="85"/>
        <end position="103"/>
    </location>
</feature>
<evidence type="ECO:0000313" key="3">
    <source>
        <dbReference type="EMBL" id="QGG53905.1"/>
    </source>
</evidence>
<sequence length="318" mass="36162">MVLSCGGIMGNKISKKERILRYCIFALFILYIIILLRITLFKQASMYNLFAAIGASERTISIIPFKSIFDMISSDISLMRILENVLGNIIIFIPFGLLLPIILKKEYKIIVLCGVIFSAFIEIIQFIFGLGSTDIDDLLLNTIGVIIGYLLFITIKNKAKSNLLFLVSVTVLVFISGSITLGILFVNNTDLFLISPKETTVENRELVQDFIDTPNYLSGKFVEVKDSMLTVEKSIQNATEQREFLDIEITSESRIYVCYDKIDYFFNTISGEHQRYEQISYSDFISNESEAFSKDNNVVIWSLDGKKVDSLIVIEWVE</sequence>
<evidence type="ECO:0000256" key="1">
    <source>
        <dbReference type="SAM" id="Phobius"/>
    </source>
</evidence>
<feature type="domain" description="VanZ-like" evidence="2">
    <location>
        <begin position="28"/>
        <end position="155"/>
    </location>
</feature>
<accession>A0ABX6DKA5</accession>
<keyword evidence="1" id="KW-0472">Membrane</keyword>
<evidence type="ECO:0000259" key="2">
    <source>
        <dbReference type="Pfam" id="PF04892"/>
    </source>
</evidence>
<dbReference type="Proteomes" id="UP000373269">
    <property type="component" value="Chromosome"/>
</dbReference>
<dbReference type="InterPro" id="IPR053150">
    <property type="entry name" value="Teicoplanin_resist-assoc"/>
</dbReference>
<feature type="transmembrane region" description="Helical" evidence="1">
    <location>
        <begin position="110"/>
        <end position="132"/>
    </location>
</feature>